<comment type="pathway">
    <text evidence="1">Lipid metabolism; butanoate metabolism.</text>
</comment>
<evidence type="ECO:0000256" key="3">
    <source>
        <dbReference type="ARBA" id="ARBA00023002"/>
    </source>
</evidence>
<dbReference type="GO" id="GO:0070403">
    <property type="term" value="F:NAD+ binding"/>
    <property type="evidence" value="ECO:0007669"/>
    <property type="project" value="InterPro"/>
</dbReference>
<dbReference type="EMBL" id="BSDT01000001">
    <property type="protein sequence ID" value="GLI40416.1"/>
    <property type="molecule type" value="Genomic_DNA"/>
</dbReference>
<comment type="similarity">
    <text evidence="2">Belongs to the 3-hydroxyacyl-CoA dehydrogenase family.</text>
</comment>
<dbReference type="Gene3D" id="3.40.50.720">
    <property type="entry name" value="NAD(P)-binding Rossmann-like Domain"/>
    <property type="match status" value="1"/>
</dbReference>
<feature type="binding site" evidence="5">
    <location>
        <position position="47"/>
    </location>
    <ligand>
        <name>CoA</name>
        <dbReference type="ChEBI" id="CHEBI:57287"/>
    </ligand>
</feature>
<dbReference type="InterPro" id="IPR036291">
    <property type="entry name" value="NAD(P)-bd_dom_sf"/>
</dbReference>
<dbReference type="PANTHER" id="PTHR48075:SF5">
    <property type="entry name" value="3-HYDROXYBUTYRYL-COA DEHYDROGENASE"/>
    <property type="match status" value="1"/>
</dbReference>
<dbReference type="PIRSF" id="PIRSF000105">
    <property type="entry name" value="HCDH"/>
    <property type="match status" value="1"/>
</dbReference>
<dbReference type="InterPro" id="IPR022694">
    <property type="entry name" value="3-OHacyl-CoA_DH"/>
</dbReference>
<dbReference type="Gene3D" id="1.10.1040.10">
    <property type="entry name" value="N-(1-d-carboxylethyl)-l-norvaline Dehydrogenase, domain 2"/>
    <property type="match status" value="1"/>
</dbReference>
<dbReference type="Proteomes" id="UP001144313">
    <property type="component" value="Unassembled WGS sequence"/>
</dbReference>
<proteinExistence type="inferred from homology"/>
<evidence type="ECO:0000313" key="9">
    <source>
        <dbReference type="Proteomes" id="UP001144313"/>
    </source>
</evidence>
<accession>A0A9W6G4K0</accession>
<protein>
    <submittedName>
        <fullName evidence="8">3-hydroxybutyryl-CoA dehydrogenase</fullName>
    </submittedName>
</protein>
<dbReference type="InterPro" id="IPR006180">
    <property type="entry name" value="3-OHacyl-CoA_DH_CS"/>
</dbReference>
<feature type="domain" description="3-hydroxyacyl-CoA dehydrogenase NAD binding" evidence="7">
    <location>
        <begin position="3"/>
        <end position="182"/>
    </location>
</feature>
<dbReference type="Pfam" id="PF02737">
    <property type="entry name" value="3HCDH_N"/>
    <property type="match status" value="1"/>
</dbReference>
<dbReference type="InterPro" id="IPR013328">
    <property type="entry name" value="6PGD_dom2"/>
</dbReference>
<evidence type="ECO:0000259" key="6">
    <source>
        <dbReference type="Pfam" id="PF00725"/>
    </source>
</evidence>
<dbReference type="PANTHER" id="PTHR48075">
    <property type="entry name" value="3-HYDROXYACYL-COA DEHYDROGENASE FAMILY PROTEIN"/>
    <property type="match status" value="1"/>
</dbReference>
<dbReference type="InterPro" id="IPR006176">
    <property type="entry name" value="3-OHacyl-CoA_DH_NAD-bd"/>
</dbReference>
<dbReference type="AlphaFoldDB" id="A0A9W6G4K0"/>
<feature type="domain" description="3-hydroxyacyl-CoA dehydrogenase C-terminal" evidence="6">
    <location>
        <begin position="185"/>
        <end position="281"/>
    </location>
</feature>
<dbReference type="InterPro" id="IPR006108">
    <property type="entry name" value="3HC_DH_C"/>
</dbReference>
<keyword evidence="3" id="KW-0560">Oxidoreductase</keyword>
<dbReference type="InterPro" id="IPR008927">
    <property type="entry name" value="6-PGluconate_DH-like_C_sf"/>
</dbReference>
<evidence type="ECO:0000259" key="7">
    <source>
        <dbReference type="Pfam" id="PF02737"/>
    </source>
</evidence>
<feature type="binding site" evidence="5">
    <location>
        <position position="54"/>
    </location>
    <ligand>
        <name>CoA</name>
        <dbReference type="ChEBI" id="CHEBI:57287"/>
    </ligand>
</feature>
<dbReference type="GO" id="GO:0006635">
    <property type="term" value="P:fatty acid beta-oxidation"/>
    <property type="evidence" value="ECO:0007669"/>
    <property type="project" value="TreeGrafter"/>
</dbReference>
<evidence type="ECO:0000256" key="2">
    <source>
        <dbReference type="ARBA" id="ARBA00009463"/>
    </source>
</evidence>
<evidence type="ECO:0000256" key="5">
    <source>
        <dbReference type="PIRSR" id="PIRSR000105-3"/>
    </source>
</evidence>
<sequence length="283" mass="29585">MAKVTVIGSGLMGSGIAQVTSLGGLDITLIDTDAGALDRAQAAIRGSLDRFVAKEKVTAADAEAALARITTATDLDAAAGSQICVEAVFERLAVKQEVFRTLSGICSPETVFATNTSAIPITEIAAAATHPERVVGTHFFSPVPMMQLCELVRGIHTSDETLAAARKFAETAGKTCVVVNRDVAGFATTRLICALVNEAARLVEDGVISAEDLDTACRLGFGHPMGPLATADLTGIDVITHATENIYEDTADPQFFPPALLRRLVAAGEIGRKSGKGFFDYSS</sequence>
<dbReference type="PROSITE" id="PS00067">
    <property type="entry name" value="3HCDH"/>
    <property type="match status" value="1"/>
</dbReference>
<feature type="binding site" evidence="5">
    <location>
        <position position="117"/>
    </location>
    <ligand>
        <name>CoA</name>
        <dbReference type="ChEBI" id="CHEBI:57287"/>
    </ligand>
</feature>
<comment type="caution">
    <text evidence="8">The sequence shown here is derived from an EMBL/GenBank/DDBJ whole genome shotgun (WGS) entry which is preliminary data.</text>
</comment>
<organism evidence="8 9">
    <name type="scientific">Glycomyces algeriensis</name>
    <dbReference type="NCBI Taxonomy" id="256037"/>
    <lineage>
        <taxon>Bacteria</taxon>
        <taxon>Bacillati</taxon>
        <taxon>Actinomycetota</taxon>
        <taxon>Actinomycetes</taxon>
        <taxon>Glycomycetales</taxon>
        <taxon>Glycomycetaceae</taxon>
        <taxon>Glycomyces</taxon>
    </lineage>
</organism>
<evidence type="ECO:0000313" key="8">
    <source>
        <dbReference type="EMBL" id="GLI40416.1"/>
    </source>
</evidence>
<gene>
    <name evidence="8" type="ORF">GALLR39Z86_02660</name>
</gene>
<dbReference type="Pfam" id="PF00725">
    <property type="entry name" value="3HCDH"/>
    <property type="match status" value="1"/>
</dbReference>
<dbReference type="GO" id="GO:0008691">
    <property type="term" value="F:3-hydroxybutyryl-CoA dehydrogenase activity"/>
    <property type="evidence" value="ECO:0007669"/>
    <property type="project" value="TreeGrafter"/>
</dbReference>
<dbReference type="RefSeq" id="WP_270116158.1">
    <property type="nucleotide sequence ID" value="NZ_BAAAOL010000009.1"/>
</dbReference>
<evidence type="ECO:0000256" key="4">
    <source>
        <dbReference type="PIRSR" id="PIRSR000105-1"/>
    </source>
</evidence>
<dbReference type="FunFam" id="3.40.50.720:FF:000009">
    <property type="entry name" value="Fatty oxidation complex, alpha subunit"/>
    <property type="match status" value="1"/>
</dbReference>
<feature type="site" description="Important for catalytic activity" evidence="4">
    <location>
        <position position="138"/>
    </location>
</feature>
<reference evidence="8" key="1">
    <citation type="submission" date="2022-12" db="EMBL/GenBank/DDBJ databases">
        <title>Reference genome sequencing for broad-spectrum identification of bacterial and archaeal isolates by mass spectrometry.</title>
        <authorList>
            <person name="Sekiguchi Y."/>
            <person name="Tourlousse D.M."/>
        </authorList>
    </citation>
    <scope>NUCLEOTIDE SEQUENCE</scope>
    <source>
        <strain evidence="8">LLR39Z86</strain>
    </source>
</reference>
<evidence type="ECO:0000256" key="1">
    <source>
        <dbReference type="ARBA" id="ARBA00005086"/>
    </source>
</evidence>
<dbReference type="SUPFAM" id="SSF51735">
    <property type="entry name" value="NAD(P)-binding Rossmann-fold domains"/>
    <property type="match status" value="1"/>
</dbReference>
<keyword evidence="9" id="KW-1185">Reference proteome</keyword>
<name>A0A9W6G4K0_9ACTN</name>
<dbReference type="SUPFAM" id="SSF48179">
    <property type="entry name" value="6-phosphogluconate dehydrogenase C-terminal domain-like"/>
    <property type="match status" value="1"/>
</dbReference>